<evidence type="ECO:0000313" key="3">
    <source>
        <dbReference type="Proteomes" id="UP000037982"/>
    </source>
</evidence>
<evidence type="ECO:0000313" key="1">
    <source>
        <dbReference type="EMBL" id="AKQ24647.1"/>
    </source>
</evidence>
<reference evidence="3" key="2">
    <citation type="submission" date="2015-07" db="EMBL/GenBank/DDBJ databases">
        <authorList>
            <person name="Ju K.-S."/>
            <person name="Doroghazi J.R."/>
            <person name="Metcalf W.W."/>
        </authorList>
    </citation>
    <scope>NUCLEOTIDE SEQUENCE [LARGE SCALE GENOMIC DNA]</scope>
    <source>
        <strain evidence="3">NRRL ISP-5002</strain>
    </source>
</reference>
<dbReference type="Gene3D" id="1.10.1200.10">
    <property type="entry name" value="ACP-like"/>
    <property type="match status" value="1"/>
</dbReference>
<dbReference type="RefSeq" id="WP_053924529.1">
    <property type="nucleotide sequence ID" value="NZ_JBIAXE010000017.1"/>
</dbReference>
<dbReference type="EMBL" id="LGKG01000136">
    <property type="protein sequence ID" value="KPC62753.1"/>
    <property type="molecule type" value="Genomic_DNA"/>
</dbReference>
<dbReference type="PATRIC" id="fig|66876.3.peg.3778"/>
<dbReference type="Proteomes" id="UP000037982">
    <property type="component" value="Unassembled WGS sequence"/>
</dbReference>
<organism evidence="1">
    <name type="scientific">Streptomyces chattanoogensis</name>
    <dbReference type="NCBI Taxonomy" id="66876"/>
    <lineage>
        <taxon>Bacteria</taxon>
        <taxon>Bacillati</taxon>
        <taxon>Actinomycetota</taxon>
        <taxon>Actinomycetes</taxon>
        <taxon>Kitasatosporales</taxon>
        <taxon>Streptomycetaceae</taxon>
        <taxon>Streptomyces</taxon>
    </lineage>
</organism>
<gene>
    <name evidence="1" type="primary">azoH</name>
    <name evidence="2" type="ORF">ADL29_17295</name>
</gene>
<accession>A0A0K0PIV8</accession>
<reference evidence="1" key="1">
    <citation type="submission" date="2015-01" db="EMBL/GenBank/DDBJ databases">
        <authorList>
            <person name="Pelicic Vladimir"/>
        </authorList>
    </citation>
    <scope>NUCLEOTIDE SEQUENCE</scope>
    <source>
        <strain evidence="1">L10</strain>
    </source>
</reference>
<dbReference type="SUPFAM" id="SSF47336">
    <property type="entry name" value="ACP-like"/>
    <property type="match status" value="1"/>
</dbReference>
<reference evidence="2" key="3">
    <citation type="submission" date="2015-07" db="EMBL/GenBank/DDBJ databases">
        <authorList>
            <person name="Noorani M."/>
        </authorList>
    </citation>
    <scope>NUCLEOTIDE SEQUENCE [LARGE SCALE GENOMIC DNA]</scope>
    <source>
        <strain evidence="2">NRRL ISP-5002</strain>
    </source>
</reference>
<dbReference type="EMBL" id="KP687740">
    <property type="protein sequence ID" value="AKQ24647.1"/>
    <property type="molecule type" value="Genomic_DNA"/>
</dbReference>
<protein>
    <submittedName>
        <fullName evidence="1">AzoH</fullName>
    </submittedName>
</protein>
<sequence length="87" mass="9492">MTAQAPPTLDDLVTILASYGDRPPGEVPDRVDSLELAWIIHTMEERYDVELDLDDVQLARMVTLDSVLDVLAAALGGEPHDSPAAHR</sequence>
<evidence type="ECO:0000313" key="2">
    <source>
        <dbReference type="EMBL" id="KPC62753.1"/>
    </source>
</evidence>
<proteinExistence type="predicted"/>
<name>A0A0K0PIV8_9ACTN</name>
<keyword evidence="3" id="KW-1185">Reference proteome</keyword>
<dbReference type="AlphaFoldDB" id="A0A0K0PIV8"/>
<dbReference type="InterPro" id="IPR036736">
    <property type="entry name" value="ACP-like_sf"/>
</dbReference>